<keyword evidence="3" id="KW-1185">Reference proteome</keyword>
<evidence type="ECO:0000313" key="3">
    <source>
        <dbReference type="Proteomes" id="UP000428260"/>
    </source>
</evidence>
<evidence type="ECO:0000313" key="2">
    <source>
        <dbReference type="EMBL" id="QGY45738.1"/>
    </source>
</evidence>
<accession>A0A6I6JX89</accession>
<sequence>MYNFLKNGLFIKAGAIIPEWPYVDYVGQKPIDTMTVQVYPYKESNFTLIEDEGEGFGYEKGEIATTKMTYAADESQMIFTLHTTEGDYQGRVKDRKYFIHFNIIPKPADVKLNGTTITNWEYDSETKVLSVSGITNEEEKNLSISLL</sequence>
<dbReference type="Gene3D" id="2.60.40.1180">
    <property type="entry name" value="Golgi alpha-mannosidase II"/>
    <property type="match status" value="1"/>
</dbReference>
<organism evidence="2 3">
    <name type="scientific">Maribellus comscasis</name>
    <dbReference type="NCBI Taxonomy" id="2681766"/>
    <lineage>
        <taxon>Bacteria</taxon>
        <taxon>Pseudomonadati</taxon>
        <taxon>Bacteroidota</taxon>
        <taxon>Bacteroidia</taxon>
        <taxon>Marinilabiliales</taxon>
        <taxon>Prolixibacteraceae</taxon>
        <taxon>Maribellus</taxon>
    </lineage>
</organism>
<reference evidence="2 3" key="1">
    <citation type="submission" date="2019-11" db="EMBL/GenBank/DDBJ databases">
        <authorList>
            <person name="Zheng R.K."/>
            <person name="Sun C.M."/>
        </authorList>
    </citation>
    <scope>NUCLEOTIDE SEQUENCE [LARGE SCALE GENOMIC DNA]</scope>
    <source>
        <strain evidence="2 3">WC007</strain>
    </source>
</reference>
<dbReference type="Proteomes" id="UP000428260">
    <property type="component" value="Chromosome"/>
</dbReference>
<evidence type="ECO:0000259" key="1">
    <source>
        <dbReference type="Pfam" id="PF17137"/>
    </source>
</evidence>
<dbReference type="InterPro" id="IPR013780">
    <property type="entry name" value="Glyco_hydro_b"/>
</dbReference>
<name>A0A6I6JX89_9BACT</name>
<gene>
    <name evidence="2" type="ORF">GM418_19295</name>
</gene>
<dbReference type="AlphaFoldDB" id="A0A6I6JX89"/>
<dbReference type="KEGG" id="mcos:GM418_19295"/>
<proteinExistence type="predicted"/>
<dbReference type="EMBL" id="CP046401">
    <property type="protein sequence ID" value="QGY45738.1"/>
    <property type="molecule type" value="Genomic_DNA"/>
</dbReference>
<protein>
    <submittedName>
        <fullName evidence="2">DUF5110 domain-containing protein</fullName>
    </submittedName>
</protein>
<dbReference type="InterPro" id="IPR033403">
    <property type="entry name" value="DUF5110"/>
</dbReference>
<dbReference type="Pfam" id="PF17137">
    <property type="entry name" value="DUF5110"/>
    <property type="match status" value="1"/>
</dbReference>
<dbReference type="RefSeq" id="WP_158868880.1">
    <property type="nucleotide sequence ID" value="NZ_CP046401.1"/>
</dbReference>
<feature type="domain" description="DUF5110" evidence="1">
    <location>
        <begin position="34"/>
        <end position="102"/>
    </location>
</feature>